<feature type="compositionally biased region" description="Pro residues" evidence="1">
    <location>
        <begin position="65"/>
        <end position="76"/>
    </location>
</feature>
<feature type="region of interest" description="Disordered" evidence="1">
    <location>
        <begin position="1"/>
        <end position="78"/>
    </location>
</feature>
<accession>W6ZNT9</accession>
<evidence type="ECO:0000313" key="3">
    <source>
        <dbReference type="Proteomes" id="UP000054032"/>
    </source>
</evidence>
<evidence type="ECO:0000313" key="2">
    <source>
        <dbReference type="EMBL" id="EUC49169.1"/>
    </source>
</evidence>
<sequence>MNESLNQPTNPPTRQSSSGFSSSFFPPDAPTCESPTDFSSPFFPTAAPTHPPQNDFSSPSFPRLAPAPPPPRPPTSTPAQIAKLQSNLLGYVLRSNPQLLPAADPTTIRLTSKRIDEITHAMWNEALSHGDLLQRACQYGAMYSSLRLAALAKLNFLPSWWFYRDLAIKELKERGWEVDDRDMEGTWEEAVQWCVQVHGRKSSGN</sequence>
<feature type="compositionally biased region" description="Low complexity" evidence="1">
    <location>
        <begin position="16"/>
        <end position="25"/>
    </location>
</feature>
<gene>
    <name evidence="2" type="ORF">COCMIDRAFT_85340</name>
</gene>
<name>W6ZNT9_COCMI</name>
<evidence type="ECO:0000256" key="1">
    <source>
        <dbReference type="SAM" id="MobiDB-lite"/>
    </source>
</evidence>
<dbReference type="RefSeq" id="XP_007684344.1">
    <property type="nucleotide sequence ID" value="XM_007686154.1"/>
</dbReference>
<dbReference type="HOGENOM" id="CLU_115010_0_0_1"/>
<dbReference type="KEGG" id="bor:COCMIDRAFT_85340"/>
<feature type="compositionally biased region" description="Polar residues" evidence="1">
    <location>
        <begin position="1"/>
        <end position="15"/>
    </location>
</feature>
<dbReference type="AlphaFoldDB" id="W6ZNT9"/>
<dbReference type="OrthoDB" id="3777131at2759"/>
<dbReference type="eggNOG" id="ENOG502RK8P">
    <property type="taxonomic scope" value="Eukaryota"/>
</dbReference>
<protein>
    <submittedName>
        <fullName evidence="2">Uncharacterized protein</fullName>
    </submittedName>
</protein>
<reference evidence="2 3" key="1">
    <citation type="journal article" date="2013" name="PLoS Genet.">
        <title>Comparative genome structure, secondary metabolite, and effector coding capacity across Cochliobolus pathogens.</title>
        <authorList>
            <person name="Condon B.J."/>
            <person name="Leng Y."/>
            <person name="Wu D."/>
            <person name="Bushley K.E."/>
            <person name="Ohm R.A."/>
            <person name="Otillar R."/>
            <person name="Martin J."/>
            <person name="Schackwitz W."/>
            <person name="Grimwood J."/>
            <person name="MohdZainudin N."/>
            <person name="Xue C."/>
            <person name="Wang R."/>
            <person name="Manning V.A."/>
            <person name="Dhillon B."/>
            <person name="Tu Z.J."/>
            <person name="Steffenson B.J."/>
            <person name="Salamov A."/>
            <person name="Sun H."/>
            <person name="Lowry S."/>
            <person name="LaButti K."/>
            <person name="Han J."/>
            <person name="Copeland A."/>
            <person name="Lindquist E."/>
            <person name="Barry K."/>
            <person name="Schmutz J."/>
            <person name="Baker S.E."/>
            <person name="Ciuffetti L.M."/>
            <person name="Grigoriev I.V."/>
            <person name="Zhong S."/>
            <person name="Turgeon B.G."/>
        </authorList>
    </citation>
    <scope>NUCLEOTIDE SEQUENCE [LARGE SCALE GENOMIC DNA]</scope>
    <source>
        <strain evidence="2 3">ATCC 44560</strain>
    </source>
</reference>
<proteinExistence type="predicted"/>
<dbReference type="GeneID" id="19126649"/>
<dbReference type="EMBL" id="KI963934">
    <property type="protein sequence ID" value="EUC49169.1"/>
    <property type="molecule type" value="Genomic_DNA"/>
</dbReference>
<keyword evidence="3" id="KW-1185">Reference proteome</keyword>
<dbReference type="Proteomes" id="UP000054032">
    <property type="component" value="Unassembled WGS sequence"/>
</dbReference>
<organism evidence="2 3">
    <name type="scientific">Bipolaris oryzae ATCC 44560</name>
    <dbReference type="NCBI Taxonomy" id="930090"/>
    <lineage>
        <taxon>Eukaryota</taxon>
        <taxon>Fungi</taxon>
        <taxon>Dikarya</taxon>
        <taxon>Ascomycota</taxon>
        <taxon>Pezizomycotina</taxon>
        <taxon>Dothideomycetes</taxon>
        <taxon>Pleosporomycetidae</taxon>
        <taxon>Pleosporales</taxon>
        <taxon>Pleosporineae</taxon>
        <taxon>Pleosporaceae</taxon>
        <taxon>Bipolaris</taxon>
    </lineage>
</organism>